<protein>
    <submittedName>
        <fullName evidence="2">Uncharacterized protein</fullName>
    </submittedName>
</protein>
<feature type="compositionally biased region" description="Low complexity" evidence="1">
    <location>
        <begin position="1"/>
        <end position="30"/>
    </location>
</feature>
<dbReference type="AlphaFoldDB" id="A0A392REP3"/>
<name>A0A392REP3_9FABA</name>
<reference evidence="2 3" key="1">
    <citation type="journal article" date="2018" name="Front. Plant Sci.">
        <title>Red Clover (Trifolium pratense) and Zigzag Clover (T. medium) - A Picture of Genomic Similarities and Differences.</title>
        <authorList>
            <person name="Dluhosova J."/>
            <person name="Istvanek J."/>
            <person name="Nedelnik J."/>
            <person name="Repkova J."/>
        </authorList>
    </citation>
    <scope>NUCLEOTIDE SEQUENCE [LARGE SCALE GENOMIC DNA]</scope>
    <source>
        <strain evidence="3">cv. 10/8</strain>
        <tissue evidence="2">Leaf</tissue>
    </source>
</reference>
<feature type="non-terminal residue" evidence="2">
    <location>
        <position position="137"/>
    </location>
</feature>
<keyword evidence="3" id="KW-1185">Reference proteome</keyword>
<evidence type="ECO:0000256" key="1">
    <source>
        <dbReference type="SAM" id="MobiDB-lite"/>
    </source>
</evidence>
<evidence type="ECO:0000313" key="3">
    <source>
        <dbReference type="Proteomes" id="UP000265520"/>
    </source>
</evidence>
<feature type="non-terminal residue" evidence="2">
    <location>
        <position position="1"/>
    </location>
</feature>
<proteinExistence type="predicted"/>
<feature type="compositionally biased region" description="Low complexity" evidence="1">
    <location>
        <begin position="42"/>
        <end position="75"/>
    </location>
</feature>
<dbReference type="EMBL" id="LXQA010220074">
    <property type="protein sequence ID" value="MCI35088.1"/>
    <property type="molecule type" value="Genomic_DNA"/>
</dbReference>
<organism evidence="2 3">
    <name type="scientific">Trifolium medium</name>
    <dbReference type="NCBI Taxonomy" id="97028"/>
    <lineage>
        <taxon>Eukaryota</taxon>
        <taxon>Viridiplantae</taxon>
        <taxon>Streptophyta</taxon>
        <taxon>Embryophyta</taxon>
        <taxon>Tracheophyta</taxon>
        <taxon>Spermatophyta</taxon>
        <taxon>Magnoliopsida</taxon>
        <taxon>eudicotyledons</taxon>
        <taxon>Gunneridae</taxon>
        <taxon>Pentapetalae</taxon>
        <taxon>rosids</taxon>
        <taxon>fabids</taxon>
        <taxon>Fabales</taxon>
        <taxon>Fabaceae</taxon>
        <taxon>Papilionoideae</taxon>
        <taxon>50 kb inversion clade</taxon>
        <taxon>NPAAA clade</taxon>
        <taxon>Hologalegina</taxon>
        <taxon>IRL clade</taxon>
        <taxon>Trifolieae</taxon>
        <taxon>Trifolium</taxon>
    </lineage>
</organism>
<feature type="region of interest" description="Disordered" evidence="1">
    <location>
        <begin position="1"/>
        <end position="96"/>
    </location>
</feature>
<sequence>VSSQQRRTGQRGPQTEVIVNTNSNNAKVNNETGIVEPNGTRNTNSQGNGNRWNNGNGRRGRNSPNPRSSDNGSSGDYPYEDDRRRELNRHPGPTPFAIRILGARIPKTLEKPPKLETYDGTADPDEHLEHIDTVLDY</sequence>
<dbReference type="Proteomes" id="UP000265520">
    <property type="component" value="Unassembled WGS sequence"/>
</dbReference>
<accession>A0A392REP3</accession>
<comment type="caution">
    <text evidence="2">The sequence shown here is derived from an EMBL/GenBank/DDBJ whole genome shotgun (WGS) entry which is preliminary data.</text>
</comment>
<feature type="compositionally biased region" description="Basic and acidic residues" evidence="1">
    <location>
        <begin position="80"/>
        <end position="89"/>
    </location>
</feature>
<evidence type="ECO:0000313" key="2">
    <source>
        <dbReference type="EMBL" id="MCI35088.1"/>
    </source>
</evidence>